<protein>
    <submittedName>
        <fullName evidence="1">Atu4866 domain-containing protein</fullName>
    </submittedName>
</protein>
<dbReference type="InterPro" id="IPR038646">
    <property type="entry name" value="Atu4866-like_sf"/>
</dbReference>
<evidence type="ECO:0000313" key="1">
    <source>
        <dbReference type="EMBL" id="MBM2618092.1"/>
    </source>
</evidence>
<keyword evidence="2" id="KW-1185">Reference proteome</keyword>
<accession>A0ABS2AE40</accession>
<sequence length="90" mass="9537">MRSHHADTAVLDAAVLLAGAWKSADGSVRLDIKTDGTYAGKVVGRKRRPRGTYDLNGRTLTLSDDSGLHTPVIVGDGVLEMAGHRLGRAN</sequence>
<dbReference type="InterPro" id="IPR020955">
    <property type="entry name" value="Uncharacterised_Atu4866"/>
</dbReference>
<dbReference type="Gene3D" id="2.40.128.290">
    <property type="entry name" value="Uncharacterised protein Atu4866, PF11512"/>
    <property type="match status" value="1"/>
</dbReference>
<dbReference type="EMBL" id="JAENHP010000006">
    <property type="protein sequence ID" value="MBM2618092.1"/>
    <property type="molecule type" value="Genomic_DNA"/>
</dbReference>
<gene>
    <name evidence="1" type="ORF">JIG36_21275</name>
</gene>
<dbReference type="Proteomes" id="UP000632138">
    <property type="component" value="Unassembled WGS sequence"/>
</dbReference>
<organism evidence="1 2">
    <name type="scientific">Paractinoplanes ovalisporus</name>
    <dbReference type="NCBI Taxonomy" id="2810368"/>
    <lineage>
        <taxon>Bacteria</taxon>
        <taxon>Bacillati</taxon>
        <taxon>Actinomycetota</taxon>
        <taxon>Actinomycetes</taxon>
        <taxon>Micromonosporales</taxon>
        <taxon>Micromonosporaceae</taxon>
        <taxon>Paractinoplanes</taxon>
    </lineage>
</organism>
<comment type="caution">
    <text evidence="1">The sequence shown here is derived from an EMBL/GenBank/DDBJ whole genome shotgun (WGS) entry which is preliminary data.</text>
</comment>
<dbReference type="Pfam" id="PF11512">
    <property type="entry name" value="Atu4866"/>
    <property type="match status" value="1"/>
</dbReference>
<name>A0ABS2AE40_9ACTN</name>
<reference evidence="1 2" key="1">
    <citation type="submission" date="2021-01" db="EMBL/GenBank/DDBJ databases">
        <title>Actinoplanes sp. nov. LDG1-06 isolated from lichen.</title>
        <authorList>
            <person name="Saeng-In P."/>
            <person name="Phongsopitanun W."/>
            <person name="Kanchanasin P."/>
            <person name="Yuki M."/>
            <person name="Kudo T."/>
            <person name="Ohkuma M."/>
            <person name="Tanasupawat S."/>
        </authorList>
    </citation>
    <scope>NUCLEOTIDE SEQUENCE [LARGE SCALE GENOMIC DNA]</scope>
    <source>
        <strain evidence="1 2">LDG1-06</strain>
    </source>
</reference>
<dbReference type="RefSeq" id="WP_203378091.1">
    <property type="nucleotide sequence ID" value="NZ_JAENHP010000006.1"/>
</dbReference>
<evidence type="ECO:0000313" key="2">
    <source>
        <dbReference type="Proteomes" id="UP000632138"/>
    </source>
</evidence>
<proteinExistence type="predicted"/>